<evidence type="ECO:0000256" key="2">
    <source>
        <dbReference type="SAM" id="SignalP"/>
    </source>
</evidence>
<accession>R0KW30</accession>
<evidence type="ECO:0000313" key="3">
    <source>
        <dbReference type="EMBL" id="EOB14382.1"/>
    </source>
</evidence>
<feature type="compositionally biased region" description="Basic and acidic residues" evidence="1">
    <location>
        <begin position="57"/>
        <end position="77"/>
    </location>
</feature>
<proteinExistence type="predicted"/>
<dbReference type="Proteomes" id="UP000016927">
    <property type="component" value="Unassembled WGS sequence"/>
</dbReference>
<protein>
    <submittedName>
        <fullName evidence="3">Uncharacterized protein</fullName>
    </submittedName>
</protein>
<gene>
    <name evidence="3" type="ORF">NBO_28g0021</name>
</gene>
<organism evidence="3 4">
    <name type="scientific">Nosema bombycis (strain CQ1 / CVCC 102059)</name>
    <name type="common">Microsporidian parasite</name>
    <name type="synonym">Pebrine of silkworm</name>
    <dbReference type="NCBI Taxonomy" id="578461"/>
    <lineage>
        <taxon>Eukaryota</taxon>
        <taxon>Fungi</taxon>
        <taxon>Fungi incertae sedis</taxon>
        <taxon>Microsporidia</taxon>
        <taxon>Nosematidae</taxon>
        <taxon>Nosema</taxon>
    </lineage>
</organism>
<feature type="region of interest" description="Disordered" evidence="1">
    <location>
        <begin position="22"/>
        <end position="83"/>
    </location>
</feature>
<dbReference type="HOGENOM" id="CLU_2250840_0_0_1"/>
<name>R0KW30_NOSB1</name>
<evidence type="ECO:0000313" key="4">
    <source>
        <dbReference type="Proteomes" id="UP000016927"/>
    </source>
</evidence>
<feature type="chain" id="PRO_5004343504" evidence="2">
    <location>
        <begin position="25"/>
        <end position="104"/>
    </location>
</feature>
<dbReference type="EMBL" id="KB908936">
    <property type="protein sequence ID" value="EOB14382.1"/>
    <property type="molecule type" value="Genomic_DNA"/>
</dbReference>
<dbReference type="VEuPathDB" id="MicrosporidiaDB:NBO_28g0021"/>
<dbReference type="AlphaFoldDB" id="R0KW30"/>
<feature type="signal peptide" evidence="2">
    <location>
        <begin position="1"/>
        <end position="24"/>
    </location>
</feature>
<keyword evidence="4" id="KW-1185">Reference proteome</keyword>
<keyword evidence="2" id="KW-0732">Signal</keyword>
<reference evidence="3 4" key="1">
    <citation type="journal article" date="2013" name="BMC Genomics">
        <title>Comparative genomics of parasitic silkworm microsporidia reveal an association between genome expansion and host adaptation.</title>
        <authorList>
            <person name="Pan G."/>
            <person name="Xu J."/>
            <person name="Li T."/>
            <person name="Xia Q."/>
            <person name="Liu S.L."/>
            <person name="Zhang G."/>
            <person name="Li S."/>
            <person name="Li C."/>
            <person name="Liu H."/>
            <person name="Yang L."/>
            <person name="Liu T."/>
            <person name="Zhang X."/>
            <person name="Wu Z."/>
            <person name="Fan W."/>
            <person name="Dang X."/>
            <person name="Xiang H."/>
            <person name="Tao M."/>
            <person name="Li Y."/>
            <person name="Hu J."/>
            <person name="Li Z."/>
            <person name="Lin L."/>
            <person name="Luo J."/>
            <person name="Geng L."/>
            <person name="Wang L."/>
            <person name="Long M."/>
            <person name="Wan Y."/>
            <person name="He N."/>
            <person name="Zhang Z."/>
            <person name="Lu C."/>
            <person name="Keeling P.J."/>
            <person name="Wang J."/>
            <person name="Xiang Z."/>
            <person name="Zhou Z."/>
        </authorList>
    </citation>
    <scope>NUCLEOTIDE SEQUENCE [LARGE SCALE GENOMIC DNA]</scope>
    <source>
        <strain evidence="4">CQ1 / CVCC 102059</strain>
    </source>
</reference>
<sequence length="104" mass="11204">MKFLKNLTMTLFVLFAIAAAKSDSKDPKTVECPNCRSKVNSDGTAVKTDESSSSDSGKSKSDSKKGSNTKDDKDKSNSRKSNGVDFQDTMTILALVSSLLMTLQ</sequence>
<evidence type="ECO:0000256" key="1">
    <source>
        <dbReference type="SAM" id="MobiDB-lite"/>
    </source>
</evidence>